<evidence type="ECO:0000256" key="4">
    <source>
        <dbReference type="ARBA" id="ARBA00023002"/>
    </source>
</evidence>
<evidence type="ECO:0000313" key="7">
    <source>
        <dbReference type="EMBL" id="CAB4549378.1"/>
    </source>
</evidence>
<organism evidence="9">
    <name type="scientific">freshwater metagenome</name>
    <dbReference type="NCBI Taxonomy" id="449393"/>
    <lineage>
        <taxon>unclassified sequences</taxon>
        <taxon>metagenomes</taxon>
        <taxon>ecological metagenomes</taxon>
    </lineage>
</organism>
<dbReference type="EMBL" id="CAEZZV010000073">
    <property type="protein sequence ID" value="CAB4778399.1"/>
    <property type="molecule type" value="Genomic_DNA"/>
</dbReference>
<proteinExistence type="inferred from homology"/>
<evidence type="ECO:0000256" key="5">
    <source>
        <dbReference type="ARBA" id="ARBA00023004"/>
    </source>
</evidence>
<dbReference type="EMBL" id="CAEZSL010000140">
    <property type="protein sequence ID" value="CAB4549378.1"/>
    <property type="molecule type" value="Genomic_DNA"/>
</dbReference>
<evidence type="ECO:0000256" key="1">
    <source>
        <dbReference type="ARBA" id="ARBA00005896"/>
    </source>
</evidence>
<dbReference type="EMBL" id="CAFBQJ010000046">
    <property type="protein sequence ID" value="CAB5046629.1"/>
    <property type="molecule type" value="Genomic_DNA"/>
</dbReference>
<evidence type="ECO:0000313" key="11">
    <source>
        <dbReference type="EMBL" id="CAB5046629.1"/>
    </source>
</evidence>
<dbReference type="GO" id="GO:0016706">
    <property type="term" value="F:2-oxoglutarate-dependent dioxygenase activity"/>
    <property type="evidence" value="ECO:0007669"/>
    <property type="project" value="TreeGrafter"/>
</dbReference>
<evidence type="ECO:0000256" key="2">
    <source>
        <dbReference type="ARBA" id="ARBA00022723"/>
    </source>
</evidence>
<keyword evidence="3" id="KW-0223">Dioxygenase</keyword>
<gene>
    <name evidence="7" type="ORF">UFOPK1421_01172</name>
    <name evidence="8" type="ORF">UFOPK1960_00908</name>
    <name evidence="9" type="ORF">UFOPK2921_00695</name>
    <name evidence="10" type="ORF">UFOPK3889_00604</name>
    <name evidence="11" type="ORF">UFOPK4275_00379</name>
</gene>
<feature type="domain" description="TauD/TfdA-like" evidence="6">
    <location>
        <begin position="12"/>
        <end position="269"/>
    </location>
</feature>
<dbReference type="PANTHER" id="PTHR30468:SF1">
    <property type="entry name" value="ALPHA-KETOGLUTARATE-DEPENDENT SULFONATE DIOXYGENASE"/>
    <property type="match status" value="1"/>
</dbReference>
<dbReference type="SUPFAM" id="SSF51197">
    <property type="entry name" value="Clavaminate synthase-like"/>
    <property type="match status" value="1"/>
</dbReference>
<evidence type="ECO:0000256" key="3">
    <source>
        <dbReference type="ARBA" id="ARBA00022964"/>
    </source>
</evidence>
<evidence type="ECO:0000313" key="10">
    <source>
        <dbReference type="EMBL" id="CAB4971191.1"/>
    </source>
</evidence>
<dbReference type="PANTHER" id="PTHR30468">
    <property type="entry name" value="ALPHA-KETOGLUTARATE-DEPENDENT SULFONATE DIOXYGENASE"/>
    <property type="match status" value="1"/>
</dbReference>
<keyword evidence="5" id="KW-0408">Iron</keyword>
<dbReference type="InterPro" id="IPR051323">
    <property type="entry name" value="AtsK-like"/>
</dbReference>
<dbReference type="EMBL" id="CAEZVL010000137">
    <property type="protein sequence ID" value="CAB4634798.1"/>
    <property type="molecule type" value="Genomic_DNA"/>
</dbReference>
<dbReference type="Gene3D" id="3.60.130.10">
    <property type="entry name" value="Clavaminate synthase-like"/>
    <property type="match status" value="1"/>
</dbReference>
<name>A0A6J6W3R1_9ZZZZ</name>
<dbReference type="GO" id="GO:0046872">
    <property type="term" value="F:metal ion binding"/>
    <property type="evidence" value="ECO:0007669"/>
    <property type="project" value="UniProtKB-KW"/>
</dbReference>
<evidence type="ECO:0000259" key="6">
    <source>
        <dbReference type="Pfam" id="PF02668"/>
    </source>
</evidence>
<evidence type="ECO:0000313" key="9">
    <source>
        <dbReference type="EMBL" id="CAB4778399.1"/>
    </source>
</evidence>
<comment type="similarity">
    <text evidence="1">Belongs to the TfdA dioxygenase family.</text>
</comment>
<evidence type="ECO:0000313" key="8">
    <source>
        <dbReference type="EMBL" id="CAB4634798.1"/>
    </source>
</evidence>
<dbReference type="InterPro" id="IPR042098">
    <property type="entry name" value="TauD-like_sf"/>
</dbReference>
<dbReference type="InterPro" id="IPR003819">
    <property type="entry name" value="TauD/TfdA-like"/>
</dbReference>
<keyword evidence="2" id="KW-0479">Metal-binding</keyword>
<dbReference type="EMBL" id="CAFBNZ010000094">
    <property type="protein sequence ID" value="CAB4971191.1"/>
    <property type="molecule type" value="Genomic_DNA"/>
</dbReference>
<reference evidence="9" key="1">
    <citation type="submission" date="2020-05" db="EMBL/GenBank/DDBJ databases">
        <authorList>
            <person name="Chiriac C."/>
            <person name="Salcher M."/>
            <person name="Ghai R."/>
            <person name="Kavagutti S V."/>
        </authorList>
    </citation>
    <scope>NUCLEOTIDE SEQUENCE</scope>
</reference>
<dbReference type="Pfam" id="PF02668">
    <property type="entry name" value="TauD"/>
    <property type="match status" value="1"/>
</dbReference>
<protein>
    <submittedName>
        <fullName evidence="9">Unannotated protein</fullName>
    </submittedName>
</protein>
<dbReference type="GO" id="GO:0005737">
    <property type="term" value="C:cytoplasm"/>
    <property type="evidence" value="ECO:0007669"/>
    <property type="project" value="TreeGrafter"/>
</dbReference>
<keyword evidence="4" id="KW-0560">Oxidoreductase</keyword>
<dbReference type="AlphaFoldDB" id="A0A6J6W3R1"/>
<sequence length="273" mass="30061">MTSLISRSQISISPLPGSLGAVVEGLHVAKLSDQDLAEVAVELVAAWAQYLVLFFPGAHLTPADQVRLARCFGNHIAATTEAGGDYRNAPSLARDGFPEILLLDTDLKADPRQTAVWHTDVTFTENPPIGSLFVMEIAAQTGGDTMWSNQIKALAALSAPIREFIGGLNANHGRPPATGTAVHPMVREHHSTGEKVLFVNRGWTNSIVGLKPLESMHLLEVIHQTSERPELQTRWKWTSGDAALWDNRYTMHYAVNDYHGQRRRARRATIYNV</sequence>
<accession>A0A6J6W3R1</accession>